<dbReference type="FunCoup" id="F0Y957">
    <property type="interactions" value="8"/>
</dbReference>
<dbReference type="Gene3D" id="1.20.120.720">
    <property type="entry name" value="Myosin VI head, motor domain, U50 subdomain"/>
    <property type="match status" value="1"/>
</dbReference>
<sequence length="705" mass="76096">MLPASGVASGEFYWVSDDKSAWVACRCERTGARATLTRPDGSTLGLGADKLGELEPVDAGSVATVVDNLVELDSYSEGAIAYQLGRRYENSEIYTFVGSILVAVNPFQNLPRAFYSEDAMARCLSVERAAQAGGVKPAPHVYATAARAFLGALREKKPQSVLISGESGAGKTETTKKILALIAHATASGDASETSIEKQIMQSNPILESFGNAKTLRNDNSSRFGKWMIIELGFKDATPAIAGCRIDHYLLETARVSRQLHGERNYHALYMAQTLEASRGLKLKGAAHHAYLSSSGCVAVPGRDEERETDELLGALKDLGFSKDDTTNLFRVVAAVLHAGDVAFDAAAEGDGSVVGDVKTLQLAAEFAGLTDLLGDLERGLTHKEVPQPKGEPILSPLRPEAAADARDALAKALYGRCFSWLVETVDGALEAGGGIKKETLVGVLDIFGFEVFKQNSFEQLCINLANEKLQKHFNDVIFEGEMAIYKEEEVPCDDIVFADNLPCLELLEAPKARGVLSALDEQRVTPGGSDAKFVAVLNDHHADHAHYSKAKPSMSAMCFTVHHFAGPVTYDAVGWLEKNADALLPGLRRCLAKSKNPLVAKLFPPAVEEADAGGRAKKKGNATIASKFKADLGRLDAQLRDTAPHFARCVKPNQLALPGRFENPLVLRQLKYAGLFEAIRIRKAGYAVRVPLEAFVKRYARTLP</sequence>
<dbReference type="PRINTS" id="PR00193">
    <property type="entry name" value="MYOSINHEAVY"/>
</dbReference>
<gene>
    <name evidence="8" type="ORF">AURANDRAFT_26166</name>
</gene>
<keyword evidence="5 6" id="KW-0009">Actin-binding</keyword>
<evidence type="ECO:0000256" key="4">
    <source>
        <dbReference type="ARBA" id="ARBA00023175"/>
    </source>
</evidence>
<dbReference type="GO" id="GO:0005524">
    <property type="term" value="F:ATP binding"/>
    <property type="evidence" value="ECO:0007669"/>
    <property type="project" value="UniProtKB-UniRule"/>
</dbReference>
<evidence type="ECO:0000256" key="2">
    <source>
        <dbReference type="ARBA" id="ARBA00022840"/>
    </source>
</evidence>
<dbReference type="eggNOG" id="KOG0160">
    <property type="taxonomic scope" value="Eukaryota"/>
</dbReference>
<dbReference type="OrthoDB" id="6108017at2759"/>
<evidence type="ECO:0000256" key="5">
    <source>
        <dbReference type="ARBA" id="ARBA00023203"/>
    </source>
</evidence>
<dbReference type="Proteomes" id="UP000002729">
    <property type="component" value="Unassembled WGS sequence"/>
</dbReference>
<dbReference type="AlphaFoldDB" id="F0Y957"/>
<evidence type="ECO:0000259" key="7">
    <source>
        <dbReference type="PROSITE" id="PS51456"/>
    </source>
</evidence>
<dbReference type="GO" id="GO:0000146">
    <property type="term" value="F:microfilament motor activity"/>
    <property type="evidence" value="ECO:0007669"/>
    <property type="project" value="TreeGrafter"/>
</dbReference>
<dbReference type="InterPro" id="IPR001609">
    <property type="entry name" value="Myosin_head_motor_dom-like"/>
</dbReference>
<dbReference type="PANTHER" id="PTHR13140:SF706">
    <property type="entry name" value="DILUTE CLASS UNCONVENTIONAL MYOSIN, ISOFORM C"/>
    <property type="match status" value="1"/>
</dbReference>
<keyword evidence="9" id="KW-1185">Reference proteome</keyword>
<feature type="binding site" evidence="6">
    <location>
        <begin position="165"/>
        <end position="172"/>
    </location>
    <ligand>
        <name>ATP</name>
        <dbReference type="ChEBI" id="CHEBI:30616"/>
    </ligand>
</feature>
<dbReference type="GeneID" id="20220161"/>
<protein>
    <recommendedName>
        <fullName evidence="7">Myosin motor domain-containing protein</fullName>
    </recommendedName>
</protein>
<dbReference type="Gene3D" id="1.20.58.530">
    <property type="match status" value="1"/>
</dbReference>
<dbReference type="GO" id="GO:0051015">
    <property type="term" value="F:actin filament binding"/>
    <property type="evidence" value="ECO:0007669"/>
    <property type="project" value="TreeGrafter"/>
</dbReference>
<evidence type="ECO:0000313" key="8">
    <source>
        <dbReference type="EMBL" id="EGB08179.1"/>
    </source>
</evidence>
<feature type="domain" description="Myosin motor" evidence="7">
    <location>
        <begin position="64"/>
        <end position="705"/>
    </location>
</feature>
<keyword evidence="4 6" id="KW-0505">Motor protein</keyword>
<dbReference type="Gene3D" id="1.10.10.820">
    <property type="match status" value="1"/>
</dbReference>
<keyword evidence="3 6" id="KW-0518">Myosin</keyword>
<evidence type="ECO:0000313" key="9">
    <source>
        <dbReference type="Proteomes" id="UP000002729"/>
    </source>
</evidence>
<comment type="similarity">
    <text evidence="6">Belongs to the TRAFAC class myosin-kinesin ATPase superfamily. Myosin family.</text>
</comment>
<keyword evidence="1 6" id="KW-0547">Nucleotide-binding</keyword>
<feature type="non-terminal residue" evidence="8">
    <location>
        <position position="705"/>
    </location>
</feature>
<dbReference type="CDD" id="cd00124">
    <property type="entry name" value="MYSc"/>
    <property type="match status" value="1"/>
</dbReference>
<evidence type="ECO:0000256" key="6">
    <source>
        <dbReference type="PROSITE-ProRule" id="PRU00782"/>
    </source>
</evidence>
<dbReference type="PROSITE" id="PS51456">
    <property type="entry name" value="MYOSIN_MOTOR"/>
    <property type="match status" value="1"/>
</dbReference>
<dbReference type="Pfam" id="PF00063">
    <property type="entry name" value="Myosin_head"/>
    <property type="match status" value="1"/>
</dbReference>
<name>F0Y957_AURAN</name>
<accession>F0Y957</accession>
<evidence type="ECO:0000256" key="3">
    <source>
        <dbReference type="ARBA" id="ARBA00023123"/>
    </source>
</evidence>
<feature type="region of interest" description="Actin-binding" evidence="6">
    <location>
        <begin position="633"/>
        <end position="655"/>
    </location>
</feature>
<reference evidence="8 9" key="1">
    <citation type="journal article" date="2011" name="Proc. Natl. Acad. Sci. U.S.A.">
        <title>Niche of harmful alga Aureococcus anophagefferens revealed through ecogenomics.</title>
        <authorList>
            <person name="Gobler C.J."/>
            <person name="Berry D.L."/>
            <person name="Dyhrman S.T."/>
            <person name="Wilhelm S.W."/>
            <person name="Salamov A."/>
            <person name="Lobanov A.V."/>
            <person name="Zhang Y."/>
            <person name="Collier J.L."/>
            <person name="Wurch L.L."/>
            <person name="Kustka A.B."/>
            <person name="Dill B.D."/>
            <person name="Shah M."/>
            <person name="VerBerkmoes N.C."/>
            <person name="Kuo A."/>
            <person name="Terry A."/>
            <person name="Pangilinan J."/>
            <person name="Lindquist E.A."/>
            <person name="Lucas S."/>
            <person name="Paulsen I.T."/>
            <person name="Hattenrath-Lehmann T.K."/>
            <person name="Talmage S.C."/>
            <person name="Walker E.A."/>
            <person name="Koch F."/>
            <person name="Burson A.M."/>
            <person name="Marcoval M.A."/>
            <person name="Tang Y.Z."/>
            <person name="Lecleir G.R."/>
            <person name="Coyne K.J."/>
            <person name="Berg G.M."/>
            <person name="Bertrand E.M."/>
            <person name="Saito M.A."/>
            <person name="Gladyshev V.N."/>
            <person name="Grigoriev I.V."/>
        </authorList>
    </citation>
    <scope>NUCLEOTIDE SEQUENCE [LARGE SCALE GENOMIC DNA]</scope>
    <source>
        <strain evidence="9">CCMP 1984</strain>
    </source>
</reference>
<dbReference type="InterPro" id="IPR036961">
    <property type="entry name" value="Kinesin_motor_dom_sf"/>
</dbReference>
<dbReference type="GO" id="GO:0005737">
    <property type="term" value="C:cytoplasm"/>
    <property type="evidence" value="ECO:0007669"/>
    <property type="project" value="TreeGrafter"/>
</dbReference>
<dbReference type="OMA" id="IDVMIYM"/>
<proteinExistence type="inferred from homology"/>
<dbReference type="SUPFAM" id="SSF52540">
    <property type="entry name" value="P-loop containing nucleoside triphosphate hydrolases"/>
    <property type="match status" value="1"/>
</dbReference>
<dbReference type="InterPro" id="IPR027417">
    <property type="entry name" value="P-loop_NTPase"/>
</dbReference>
<dbReference type="GO" id="GO:0007015">
    <property type="term" value="P:actin filament organization"/>
    <property type="evidence" value="ECO:0007669"/>
    <property type="project" value="TreeGrafter"/>
</dbReference>
<dbReference type="InParanoid" id="F0Y957"/>
<keyword evidence="2 6" id="KW-0067">ATP-binding</keyword>
<evidence type="ECO:0000256" key="1">
    <source>
        <dbReference type="ARBA" id="ARBA00022741"/>
    </source>
</evidence>
<dbReference type="SMART" id="SM00242">
    <property type="entry name" value="MYSc"/>
    <property type="match status" value="1"/>
</dbReference>
<dbReference type="KEGG" id="aaf:AURANDRAFT_26166"/>
<dbReference type="Gene3D" id="3.40.850.10">
    <property type="entry name" value="Kinesin motor domain"/>
    <property type="match status" value="1"/>
</dbReference>
<dbReference type="PANTHER" id="PTHR13140">
    <property type="entry name" value="MYOSIN"/>
    <property type="match status" value="1"/>
</dbReference>
<dbReference type="GO" id="GO:0016459">
    <property type="term" value="C:myosin complex"/>
    <property type="evidence" value="ECO:0007669"/>
    <property type="project" value="UniProtKB-KW"/>
</dbReference>
<dbReference type="EMBL" id="GL833128">
    <property type="protein sequence ID" value="EGB08179.1"/>
    <property type="molecule type" value="Genomic_DNA"/>
</dbReference>
<dbReference type="RefSeq" id="XP_009036914.1">
    <property type="nucleotide sequence ID" value="XM_009038666.1"/>
</dbReference>
<dbReference type="GO" id="GO:0016020">
    <property type="term" value="C:membrane"/>
    <property type="evidence" value="ECO:0007669"/>
    <property type="project" value="TreeGrafter"/>
</dbReference>
<organism evidence="9">
    <name type="scientific">Aureococcus anophagefferens</name>
    <name type="common">Harmful bloom alga</name>
    <dbReference type="NCBI Taxonomy" id="44056"/>
    <lineage>
        <taxon>Eukaryota</taxon>
        <taxon>Sar</taxon>
        <taxon>Stramenopiles</taxon>
        <taxon>Ochrophyta</taxon>
        <taxon>Pelagophyceae</taxon>
        <taxon>Pelagomonadales</taxon>
        <taxon>Pelagomonadaceae</taxon>
        <taxon>Aureococcus</taxon>
    </lineage>
</organism>